<dbReference type="InterPro" id="IPR017853">
    <property type="entry name" value="GH"/>
</dbReference>
<dbReference type="SUPFAM" id="SSF51445">
    <property type="entry name" value="(Trans)glycosidases"/>
    <property type="match status" value="1"/>
</dbReference>
<dbReference type="Gene3D" id="3.20.20.80">
    <property type="entry name" value="Glycosidases"/>
    <property type="match status" value="1"/>
</dbReference>
<dbReference type="InterPro" id="IPR015882">
    <property type="entry name" value="HEX_bac_N"/>
</dbReference>
<dbReference type="PANTHER" id="PTHR13170:SF16">
    <property type="entry name" value="PROTEIN O-GLCNACASE"/>
    <property type="match status" value="1"/>
</dbReference>
<dbReference type="InterPro" id="IPR011496">
    <property type="entry name" value="O-GlcNAcase_cat"/>
</dbReference>
<feature type="chain" id="PRO_5004547282" evidence="3">
    <location>
        <begin position="27"/>
        <end position="654"/>
    </location>
</feature>
<dbReference type="Pfam" id="PF07555">
    <property type="entry name" value="NAGidase"/>
    <property type="match status" value="1"/>
</dbReference>
<accession>S7ZNU5</accession>
<evidence type="ECO:0000259" key="4">
    <source>
        <dbReference type="PROSITE" id="PS52009"/>
    </source>
</evidence>
<protein>
    <submittedName>
        <fullName evidence="5">Putative bifunctional alpha-glucuronidase/N-acetyl beta-glucosaminidase</fullName>
    </submittedName>
</protein>
<dbReference type="eggNOG" id="KOG3698">
    <property type="taxonomic scope" value="Eukaryota"/>
</dbReference>
<reference evidence="5 6" key="1">
    <citation type="journal article" date="2013" name="PLoS ONE">
        <title>Genomic and secretomic analyses reveal unique features of the lignocellulolytic enzyme system of Penicillium decumbens.</title>
        <authorList>
            <person name="Liu G."/>
            <person name="Zhang L."/>
            <person name="Wei X."/>
            <person name="Zou G."/>
            <person name="Qin Y."/>
            <person name="Ma L."/>
            <person name="Li J."/>
            <person name="Zheng H."/>
            <person name="Wang S."/>
            <person name="Wang C."/>
            <person name="Xun L."/>
            <person name="Zhao G.-P."/>
            <person name="Zhou Z."/>
            <person name="Qu Y."/>
        </authorList>
    </citation>
    <scope>NUCLEOTIDE SEQUENCE [LARGE SCALE GENOMIC DNA]</scope>
    <source>
        <strain evidence="6">114-2 / CGMCC 5302</strain>
    </source>
</reference>
<dbReference type="PANTHER" id="PTHR13170">
    <property type="entry name" value="O-GLCNACASE"/>
    <property type="match status" value="1"/>
</dbReference>
<keyword evidence="6" id="KW-1185">Reference proteome</keyword>
<proteinExistence type="predicted"/>
<dbReference type="InterPro" id="IPR029018">
    <property type="entry name" value="Hex-like_dom2"/>
</dbReference>
<feature type="signal peptide" evidence="3">
    <location>
        <begin position="1"/>
        <end position="26"/>
    </location>
</feature>
<dbReference type="OrthoDB" id="9975416at2759"/>
<dbReference type="PROSITE" id="PS52009">
    <property type="entry name" value="GH84"/>
    <property type="match status" value="1"/>
</dbReference>
<evidence type="ECO:0000313" key="5">
    <source>
        <dbReference type="EMBL" id="EPS32054.1"/>
    </source>
</evidence>
<dbReference type="EMBL" id="KB644414">
    <property type="protein sequence ID" value="EPS32054.1"/>
    <property type="molecule type" value="Genomic_DNA"/>
</dbReference>
<dbReference type="Gene3D" id="3.30.379.10">
    <property type="entry name" value="Chitobiase/beta-hexosaminidase domain 2-like"/>
    <property type="match status" value="1"/>
</dbReference>
<dbReference type="Pfam" id="PF02838">
    <property type="entry name" value="Glyco_hydro_20b"/>
    <property type="match status" value="1"/>
</dbReference>
<dbReference type="SUPFAM" id="SSF55545">
    <property type="entry name" value="beta-N-acetylhexosaminidase-like domain"/>
    <property type="match status" value="1"/>
</dbReference>
<evidence type="ECO:0000256" key="1">
    <source>
        <dbReference type="ARBA" id="ARBA00022801"/>
    </source>
</evidence>
<sequence length="654" mass="72181">MLFQLRRAFPLPGLVLILLVVASAKAAPAPTSRASNPLQLSPTPQQLSFQGPAITLSQRDVTIVIGNTTDLGALDVIKTAVASVGGNTVISPTSTGKGTQIVIGTQAENHLAVDIAKVFTGKSADGLLPDGYVLATGTYHGQPSVVLNGVDQRGTYYAAQTLRQLVRDHEIPGVHVRDWPLMSIRGSIEGFYGEPWSHQARLDQLVFYGKHKMNTYIYTPKDDPLLRAKWRSLYTGDALSQLQELVETANANHVDFTFALSPGLDLCYSSDADFKTTIEKFDQVRKLGVRSFYIAFDDIPTVFHCDSDKQKWVDSGNWHWLADAQAYYLNRIQEEYLVPNGLNDLEIVPTNYAGSAPDPYKGELGTMLNKNISIQWTGEGVFSDQINDTSVQRADTTYVTDKLFLWDNFPVNDGKRDRLFLNPLTGRAPDLYKYLLGFTSNPMEQAYASMPALANYGDYMWNGPTYNAQDSMAMVLWELSGADKKVHDALLAFVDLNQDWPYRSPEVHAPQLSQDVAAFWAGRTKKSTTTPGGDNGRATLSSRLALLATLPDVLPRMAMKGFADDVAPWTTVAMQWAKACQHLISMLDALDRGDQAQATTEFHAAEAWMMKTKAATVNDRNDQGEELPRSIIPITGDGVFDQFWANATAVYKGQ</sequence>
<feature type="domain" description="GH84" evidence="4">
    <location>
        <begin position="183"/>
        <end position="464"/>
    </location>
</feature>
<dbReference type="PhylomeDB" id="S7ZNU5"/>
<organism evidence="5 6">
    <name type="scientific">Penicillium oxalicum (strain 114-2 / CGMCC 5302)</name>
    <name type="common">Penicillium decumbens</name>
    <dbReference type="NCBI Taxonomy" id="933388"/>
    <lineage>
        <taxon>Eukaryota</taxon>
        <taxon>Fungi</taxon>
        <taxon>Dikarya</taxon>
        <taxon>Ascomycota</taxon>
        <taxon>Pezizomycotina</taxon>
        <taxon>Eurotiomycetes</taxon>
        <taxon>Eurotiomycetidae</taxon>
        <taxon>Eurotiales</taxon>
        <taxon>Aspergillaceae</taxon>
        <taxon>Penicillium</taxon>
    </lineage>
</organism>
<evidence type="ECO:0000256" key="2">
    <source>
        <dbReference type="ARBA" id="ARBA00023295"/>
    </source>
</evidence>
<dbReference type="InterPro" id="IPR051822">
    <property type="entry name" value="Glycosyl_Hydrolase_84"/>
</dbReference>
<keyword evidence="3" id="KW-0732">Signal</keyword>
<dbReference type="GO" id="GO:1901135">
    <property type="term" value="P:carbohydrate derivative metabolic process"/>
    <property type="evidence" value="ECO:0007669"/>
    <property type="project" value="UniProtKB-ARBA"/>
</dbReference>
<name>S7ZNU5_PENO1</name>
<dbReference type="AlphaFoldDB" id="S7ZNU5"/>
<keyword evidence="1" id="KW-0378">Hydrolase</keyword>
<dbReference type="STRING" id="933388.S7ZNU5"/>
<evidence type="ECO:0000256" key="3">
    <source>
        <dbReference type="SAM" id="SignalP"/>
    </source>
</evidence>
<dbReference type="Proteomes" id="UP000019376">
    <property type="component" value="Unassembled WGS sequence"/>
</dbReference>
<dbReference type="HOGENOM" id="CLU_001501_3_1_1"/>
<dbReference type="GO" id="GO:0015929">
    <property type="term" value="F:hexosaminidase activity"/>
    <property type="evidence" value="ECO:0007669"/>
    <property type="project" value="UniProtKB-ARBA"/>
</dbReference>
<gene>
    <name evidence="5" type="ORF">PDE_07013</name>
</gene>
<keyword evidence="2" id="KW-0326">Glycosidase</keyword>
<evidence type="ECO:0000313" key="6">
    <source>
        <dbReference type="Proteomes" id="UP000019376"/>
    </source>
</evidence>